<dbReference type="InterPro" id="IPR050377">
    <property type="entry name" value="Radical_SAM_PqqE_MftC-like"/>
</dbReference>
<dbReference type="InterPro" id="IPR013785">
    <property type="entry name" value="Aldolase_TIM"/>
</dbReference>
<evidence type="ECO:0000259" key="6">
    <source>
        <dbReference type="PROSITE" id="PS51918"/>
    </source>
</evidence>
<organism evidence="7">
    <name type="scientific">freshwater metagenome</name>
    <dbReference type="NCBI Taxonomy" id="449393"/>
    <lineage>
        <taxon>unclassified sequences</taxon>
        <taxon>metagenomes</taxon>
        <taxon>ecological metagenomes</taxon>
    </lineage>
</organism>
<dbReference type="SFLD" id="SFLDS00029">
    <property type="entry name" value="Radical_SAM"/>
    <property type="match status" value="1"/>
</dbReference>
<dbReference type="GO" id="GO:0003824">
    <property type="term" value="F:catalytic activity"/>
    <property type="evidence" value="ECO:0007669"/>
    <property type="project" value="InterPro"/>
</dbReference>
<dbReference type="SFLD" id="SFLDG01067">
    <property type="entry name" value="SPASM/twitch_domain_containing"/>
    <property type="match status" value="1"/>
</dbReference>
<dbReference type="EMBL" id="CAFAAQ010000118">
    <property type="protein sequence ID" value="CAB4812631.1"/>
    <property type="molecule type" value="Genomic_DNA"/>
</dbReference>
<keyword evidence="4" id="KW-0411">Iron-sulfur</keyword>
<accession>A0A6J6YT48</accession>
<dbReference type="InterPro" id="IPR007197">
    <property type="entry name" value="rSAM"/>
</dbReference>
<dbReference type="CDD" id="cd21109">
    <property type="entry name" value="SPASM"/>
    <property type="match status" value="1"/>
</dbReference>
<evidence type="ECO:0000256" key="3">
    <source>
        <dbReference type="ARBA" id="ARBA00023004"/>
    </source>
</evidence>
<evidence type="ECO:0000256" key="1">
    <source>
        <dbReference type="ARBA" id="ARBA00022691"/>
    </source>
</evidence>
<dbReference type="InterPro" id="IPR023885">
    <property type="entry name" value="4Fe4S-binding_SPASM_dom"/>
</dbReference>
<dbReference type="InterPro" id="IPR058240">
    <property type="entry name" value="rSAM_sf"/>
</dbReference>
<evidence type="ECO:0000313" key="7">
    <source>
        <dbReference type="EMBL" id="CAB4812631.1"/>
    </source>
</evidence>
<dbReference type="Pfam" id="PF04055">
    <property type="entry name" value="Radical_SAM"/>
    <property type="match status" value="1"/>
</dbReference>
<dbReference type="AlphaFoldDB" id="A0A6J6YT48"/>
<dbReference type="GO" id="GO:0051536">
    <property type="term" value="F:iron-sulfur cluster binding"/>
    <property type="evidence" value="ECO:0007669"/>
    <property type="project" value="UniProtKB-KW"/>
</dbReference>
<proteinExistence type="predicted"/>
<keyword evidence="2" id="KW-0479">Metal-binding</keyword>
<keyword evidence="3" id="KW-0408">Iron</keyword>
<name>A0A6J6YT48_9ZZZZ</name>
<keyword evidence="1" id="KW-0949">S-adenosyl-L-methionine</keyword>
<sequence length="646" mass="72071">MNLQQRVTRKLRRSIGRTPAQQHDPGPSKQNPGATRSEKIAAKAFKSTCYAPTVSMYFDQFGKVRACCQNTGALMGSVTEQSIREIWESPNTLRMRGALEVGDFSEGCGFCEWQVQQGDEAIVFARIFDDHTVTEQHPRWPVQMEFSMTNSCNLQCQMCNGDWSSSIRAHREQRPPLPAVYGDSFFEELAEFLPHLEKVNFLGGEPFLGKEPLRVMAMLAQLPNPPQVAVTTNGTQWSDRIEKICEQLPMSFVLSLDGITAPTYEGIRIGAEFEQVMVNLDRFESYAARHGTKVSLAHCLMRSNWHEFAQFLRFAEDREFQVGINEVVFPVELSLFQMPPDELRQVVNTMERDEGGLAASLATLRPIWEGQLDALRNRLSTLEAGQLQYIRPWGESQEKSETWAEQAVRLLSEWVGGESPARLVIHDPDEDSQVGTGAGESRCEFGERSYYLSRLGLEEANTPEQLITKLCDQLGSEVPRHETASDLIHDLVIGDAPATDSRQFRIAWSTSESATTAFLAVRNPPEPPVLPENPKAVLEDWCGADQVIVLNCDRDEQILSSSGRLAVIEVERATDLIGLNTQEVLSRLVKGHGAMTVSPGPSGFIADSLVSFTQEDSSQSLQLRVIVERLDEAVLVYIGSQEMGQS</sequence>
<dbReference type="PANTHER" id="PTHR11228">
    <property type="entry name" value="RADICAL SAM DOMAIN PROTEIN"/>
    <property type="match status" value="1"/>
</dbReference>
<evidence type="ECO:0000256" key="4">
    <source>
        <dbReference type="ARBA" id="ARBA00023014"/>
    </source>
</evidence>
<dbReference type="PROSITE" id="PS51918">
    <property type="entry name" value="RADICAL_SAM"/>
    <property type="match status" value="1"/>
</dbReference>
<gene>
    <name evidence="7" type="ORF">UFOPK3046_01252</name>
</gene>
<reference evidence="7" key="1">
    <citation type="submission" date="2020-05" db="EMBL/GenBank/DDBJ databases">
        <authorList>
            <person name="Chiriac C."/>
            <person name="Salcher M."/>
            <person name="Ghai R."/>
            <person name="Kavagutti S V."/>
        </authorList>
    </citation>
    <scope>NUCLEOTIDE SEQUENCE</scope>
</reference>
<dbReference type="Pfam" id="PF13186">
    <property type="entry name" value="SPASM"/>
    <property type="match status" value="1"/>
</dbReference>
<dbReference type="CDD" id="cd01335">
    <property type="entry name" value="Radical_SAM"/>
    <property type="match status" value="1"/>
</dbReference>
<protein>
    <submittedName>
        <fullName evidence="7">Unannotated protein</fullName>
    </submittedName>
</protein>
<feature type="domain" description="Radical SAM core" evidence="6">
    <location>
        <begin position="136"/>
        <end position="365"/>
    </location>
</feature>
<dbReference type="GO" id="GO:0046872">
    <property type="term" value="F:metal ion binding"/>
    <property type="evidence" value="ECO:0007669"/>
    <property type="project" value="UniProtKB-KW"/>
</dbReference>
<dbReference type="Gene3D" id="3.20.20.70">
    <property type="entry name" value="Aldolase class I"/>
    <property type="match status" value="2"/>
</dbReference>
<dbReference type="SUPFAM" id="SSF102114">
    <property type="entry name" value="Radical SAM enzymes"/>
    <property type="match status" value="2"/>
</dbReference>
<feature type="region of interest" description="Disordered" evidence="5">
    <location>
        <begin position="1"/>
        <end position="36"/>
    </location>
</feature>
<evidence type="ECO:0000256" key="2">
    <source>
        <dbReference type="ARBA" id="ARBA00022723"/>
    </source>
</evidence>
<evidence type="ECO:0000256" key="5">
    <source>
        <dbReference type="SAM" id="MobiDB-lite"/>
    </source>
</evidence>
<dbReference type="PANTHER" id="PTHR11228:SF7">
    <property type="entry name" value="PQQA PEPTIDE CYCLASE"/>
    <property type="match status" value="1"/>
</dbReference>